<organism evidence="1 2">
    <name type="scientific">Polarella glacialis</name>
    <name type="common">Dinoflagellate</name>
    <dbReference type="NCBI Taxonomy" id="89957"/>
    <lineage>
        <taxon>Eukaryota</taxon>
        <taxon>Sar</taxon>
        <taxon>Alveolata</taxon>
        <taxon>Dinophyceae</taxon>
        <taxon>Suessiales</taxon>
        <taxon>Suessiaceae</taxon>
        <taxon>Polarella</taxon>
    </lineage>
</organism>
<evidence type="ECO:0000313" key="2">
    <source>
        <dbReference type="Proteomes" id="UP000654075"/>
    </source>
</evidence>
<dbReference type="AlphaFoldDB" id="A0A813EFZ5"/>
<proteinExistence type="predicted"/>
<dbReference type="Proteomes" id="UP000654075">
    <property type="component" value="Unassembled WGS sequence"/>
</dbReference>
<evidence type="ECO:0000313" key="1">
    <source>
        <dbReference type="EMBL" id="CAE8597027.1"/>
    </source>
</evidence>
<dbReference type="OrthoDB" id="416107at2759"/>
<reference evidence="1" key="1">
    <citation type="submission" date="2021-02" db="EMBL/GenBank/DDBJ databases">
        <authorList>
            <person name="Dougan E. K."/>
            <person name="Rhodes N."/>
            <person name="Thang M."/>
            <person name="Chan C."/>
        </authorList>
    </citation>
    <scope>NUCLEOTIDE SEQUENCE</scope>
</reference>
<keyword evidence="2" id="KW-1185">Reference proteome</keyword>
<dbReference type="EMBL" id="CAJNNV010009118">
    <property type="protein sequence ID" value="CAE8597027.1"/>
    <property type="molecule type" value="Genomic_DNA"/>
</dbReference>
<accession>A0A813EFZ5</accession>
<comment type="caution">
    <text evidence="1">The sequence shown here is derived from an EMBL/GenBank/DDBJ whole genome shotgun (WGS) entry which is preliminary data.</text>
</comment>
<name>A0A813EFZ5_POLGL</name>
<gene>
    <name evidence="1" type="ORF">PGLA1383_LOCUS15481</name>
</gene>
<sequence>MSKVDKVVEPPPGLPQGWQAVEKMFLAGKHAGGTYIRYQGGLKNTKGLYSVKKAIEKDAQDRGLDAQAELAKYEQLKKAQADEKERERKRNDMVKGEKFEQFVDAFESEFGKLEAAVVPKIPGWTCVVKYLPISGQTHVSYISPECKSYGVLKQVEAVFGHRVLNGDLAEVKTLIEKARADFIKEHGSLEPVYNSLRLLSDSSTLQEAAESGDADTLQELEDFKYGGDAPTRTKRAKLGPKIPFASDYSEEIPLVSCAEQPEANRAPA</sequence>
<protein>
    <submittedName>
        <fullName evidence="1">Uncharacterized protein</fullName>
    </submittedName>
</protein>